<dbReference type="Pfam" id="PF01683">
    <property type="entry name" value="EB"/>
    <property type="match status" value="2"/>
</dbReference>
<evidence type="ECO:0000259" key="2">
    <source>
        <dbReference type="SMART" id="SM00181"/>
    </source>
</evidence>
<feature type="domain" description="EGF-like" evidence="2">
    <location>
        <begin position="194"/>
        <end position="242"/>
    </location>
</feature>
<feature type="region of interest" description="Disordered" evidence="1">
    <location>
        <begin position="281"/>
        <end position="322"/>
    </location>
</feature>
<evidence type="ECO:0000256" key="1">
    <source>
        <dbReference type="SAM" id="MobiDB-lite"/>
    </source>
</evidence>
<feature type="domain" description="EGF-like" evidence="2">
    <location>
        <begin position="517"/>
        <end position="566"/>
    </location>
</feature>
<dbReference type="PANTHER" id="PTHR39069">
    <property type="entry name" value="ECDYSONE-INDUCIBLE GENE E1, ISOFORM A"/>
    <property type="match status" value="1"/>
</dbReference>
<evidence type="ECO:0000313" key="3">
    <source>
        <dbReference type="EnsemblMetazoa" id="AATE016500-PA.1"/>
    </source>
</evidence>
<dbReference type="InterPro" id="IPR006149">
    <property type="entry name" value="EB_dom"/>
</dbReference>
<organism evidence="3">
    <name type="scientific">Anopheles atroparvus</name>
    <name type="common">European mosquito</name>
    <dbReference type="NCBI Taxonomy" id="41427"/>
    <lineage>
        <taxon>Eukaryota</taxon>
        <taxon>Metazoa</taxon>
        <taxon>Ecdysozoa</taxon>
        <taxon>Arthropoda</taxon>
        <taxon>Hexapoda</taxon>
        <taxon>Insecta</taxon>
        <taxon>Pterygota</taxon>
        <taxon>Neoptera</taxon>
        <taxon>Endopterygota</taxon>
        <taxon>Diptera</taxon>
        <taxon>Nematocera</taxon>
        <taxon>Culicoidea</taxon>
        <taxon>Culicidae</taxon>
        <taxon>Anophelinae</taxon>
        <taxon>Anopheles</taxon>
    </lineage>
</organism>
<name>A0A182JEC7_ANOAO</name>
<feature type="compositionally biased region" description="Basic and acidic residues" evidence="1">
    <location>
        <begin position="303"/>
        <end position="318"/>
    </location>
</feature>
<protein>
    <recommendedName>
        <fullName evidence="2">EGF-like domain-containing protein</fullName>
    </recommendedName>
</protein>
<accession>A0A182JEC7</accession>
<dbReference type="SMART" id="SM00181">
    <property type="entry name" value="EGF"/>
    <property type="match status" value="4"/>
</dbReference>
<reference evidence="3" key="1">
    <citation type="submission" date="2022-08" db="UniProtKB">
        <authorList>
            <consortium name="EnsemblMetazoa"/>
        </authorList>
    </citation>
    <scope>IDENTIFICATION</scope>
    <source>
        <strain evidence="3">EBRO</strain>
    </source>
</reference>
<feature type="domain" description="EGF-like" evidence="2">
    <location>
        <begin position="115"/>
        <end position="153"/>
    </location>
</feature>
<dbReference type="AlphaFoldDB" id="A0A182JEC7"/>
<dbReference type="EnsemblMetazoa" id="AATE016500-RA">
    <property type="protein sequence ID" value="AATE016500-PA.1"/>
    <property type="gene ID" value="AATE016500"/>
</dbReference>
<dbReference type="VEuPathDB" id="VectorBase:AATE016500"/>
<dbReference type="InterPro" id="IPR000742">
    <property type="entry name" value="EGF"/>
</dbReference>
<dbReference type="PANTHER" id="PTHR39069:SF8">
    <property type="entry name" value="FI17111P1"/>
    <property type="match status" value="1"/>
</dbReference>
<proteinExistence type="predicted"/>
<dbReference type="STRING" id="41427.A0A182JEC7"/>
<feature type="domain" description="EGF-like" evidence="2">
    <location>
        <begin position="477"/>
        <end position="511"/>
    </location>
</feature>
<sequence length="698" mass="76563">MFLGPGGRVTEPSSSWRLPGANCAPRERISKRANGRIGPVRFGPERPLWLVAATQLKCNSIGVVSAMWTNLSAFALLLAVYGLIVERCFAHPLVICFHEETYDDVSVRSRSVIWPCDDSTDCSSKVVDAHCSIFGYCQCPAGHVFSTDVARCLPESAYGVACQEAVQCSHMLTGARCEAGVCTCDSDYTYVRGRCRKLVDLGQPCSEDIDCFFSHNREAVVCHRGTCECADGFYRRSTNVCRRRVTNGEPCLVHQDCDGDSLQCVNQLCTDAAAQTKSFRDVATQTSDAVAQPNEEGSPAKEPPTRDAETNTDLERTGATKRVQISVKRAAKGVSDCERCRKYGDPCLDEGVECPDVPYSVCRMGQCHCKDGYYNAQGRCMAELGEYAHDEQYCAAGTTFQNNRCTCENDQFYDNNMRTCLKPALGINTSCTQQSQCSPYGAAYCPAASPKRCTCHPYAEYDEKTQLCIEKDGYEAYCERDADCTLENARCSEQRTCVCKTNYFYVDERCKAAKGGECETAADCSFADAECAAEGSSEDGQSAASEPKRCGCKPGYHYHAASNRCLKEAEQYEDECSADEQCQPLLGELGQCIEGKCQCDESKDHLKDGKCNTKIALDGRCSKSSECFVEDGQDNVECRNSACQCKFDFSPDVEQQKCIRPSGKNSSDRPSALKVITLMLTSAAVLITGSALRDAYYA</sequence>